<dbReference type="PANTHER" id="PTHR35580">
    <property type="entry name" value="CELL SURFACE GLYCOPROTEIN (S-LAYER PROTEIN)-LIKE PROTEIN"/>
    <property type="match status" value="1"/>
</dbReference>
<dbReference type="InterPro" id="IPR010620">
    <property type="entry name" value="SBBP_repeat"/>
</dbReference>
<evidence type="ECO:0008006" key="2">
    <source>
        <dbReference type="Google" id="ProtNLM"/>
    </source>
</evidence>
<dbReference type="EMBL" id="BARW01029321">
    <property type="protein sequence ID" value="GAJ08196.1"/>
    <property type="molecule type" value="Genomic_DNA"/>
</dbReference>
<proteinExistence type="predicted"/>
<comment type="caution">
    <text evidence="1">The sequence shown here is derived from an EMBL/GenBank/DDBJ whole genome shotgun (WGS) entry which is preliminary data.</text>
</comment>
<dbReference type="Pfam" id="PF06739">
    <property type="entry name" value="SBBP"/>
    <property type="match status" value="3"/>
</dbReference>
<organism evidence="1">
    <name type="scientific">marine sediment metagenome</name>
    <dbReference type="NCBI Taxonomy" id="412755"/>
    <lineage>
        <taxon>unclassified sequences</taxon>
        <taxon>metagenomes</taxon>
        <taxon>ecological metagenomes</taxon>
    </lineage>
</organism>
<dbReference type="PANTHER" id="PTHR35580:SF1">
    <property type="entry name" value="PHYTASE-LIKE DOMAIN-CONTAINING PROTEIN"/>
    <property type="match status" value="1"/>
</dbReference>
<accession>X1V706</accession>
<dbReference type="SUPFAM" id="SSF101898">
    <property type="entry name" value="NHL repeat"/>
    <property type="match status" value="1"/>
</dbReference>
<dbReference type="AlphaFoldDB" id="X1V706"/>
<protein>
    <recommendedName>
        <fullName evidence="2">Bulb-type lectin domain-containing protein</fullName>
    </recommendedName>
</protein>
<dbReference type="InterPro" id="IPR052918">
    <property type="entry name" value="Motility_Chemotaxis_Reg"/>
</dbReference>
<feature type="non-terminal residue" evidence="1">
    <location>
        <position position="1"/>
    </location>
</feature>
<evidence type="ECO:0000313" key="1">
    <source>
        <dbReference type="EMBL" id="GAJ08196.1"/>
    </source>
</evidence>
<name>X1V706_9ZZZZ</name>
<reference evidence="1" key="1">
    <citation type="journal article" date="2014" name="Front. Microbiol.">
        <title>High frequency of phylogenetically diverse reductive dehalogenase-homologous genes in deep subseafloor sedimentary metagenomes.</title>
        <authorList>
            <person name="Kawai M."/>
            <person name="Futagami T."/>
            <person name="Toyoda A."/>
            <person name="Takaki Y."/>
            <person name="Nishi S."/>
            <person name="Hori S."/>
            <person name="Arai W."/>
            <person name="Tsubouchi T."/>
            <person name="Morono Y."/>
            <person name="Uchiyama I."/>
            <person name="Ito T."/>
            <person name="Fujiyama A."/>
            <person name="Inagaki F."/>
            <person name="Takami H."/>
        </authorList>
    </citation>
    <scope>NUCLEOTIDE SEQUENCE</scope>
    <source>
        <strain evidence="1">Expedition CK06-06</strain>
    </source>
</reference>
<gene>
    <name evidence="1" type="ORF">S12H4_47145</name>
</gene>
<feature type="non-terminal residue" evidence="1">
    <location>
        <position position="251"/>
    </location>
</feature>
<sequence length="251" mass="26663">SGAMNKTKHGYEDGFYLKLSSTGTLDYCTYFGGDGSDRAHSVVMDSSSNLYITGLTSSSSFPTTEGALNTTYNGVSDCFVLKISSLSVAIQFSTFIGGSNIDEGIDIAVDELGYCYIVGKSNSDDFPTTLGAYSTTYSGWMDVFISKLSIDGSTLLYSTYLGGNDDDVVFALVLDDDNNAYVTGYTRSDDFPVSIGVYATAISGSEDGFVSKISTDGSSLSYSTFIGGSTNDEINGIDLDEEKNAYLTGRT</sequence>